<protein>
    <recommendedName>
        <fullName evidence="4">dTDP-4-dehydrorhamnose 3,5-epimerase</fullName>
        <ecNumber evidence="3">5.1.3.13</ecNumber>
    </recommendedName>
    <alternativeName>
        <fullName evidence="6">Thymidine diphospho-4-keto-rhamnose 3,5-epimerase</fullName>
    </alternativeName>
    <alternativeName>
        <fullName evidence="5">dTDP-4-keto-6-deoxyglucose 3,5-epimerase</fullName>
    </alternativeName>
    <alternativeName>
        <fullName evidence="7">dTDP-6-deoxy-D-xylo-4-hexulose 3,5-epimerase</fullName>
    </alternativeName>
</protein>
<dbReference type="PANTHER" id="PTHR21047">
    <property type="entry name" value="DTDP-6-DEOXY-D-GLUCOSE-3,5 EPIMERASE"/>
    <property type="match status" value="1"/>
</dbReference>
<feature type="site" description="Participates in a stacking interaction with the thymidine ring of dTDP-4-oxo-6-deoxyglucose" evidence="8">
    <location>
        <position position="147"/>
    </location>
</feature>
<evidence type="ECO:0000256" key="6">
    <source>
        <dbReference type="ARBA" id="ARBA00031424"/>
    </source>
</evidence>
<sequence>MALEFVQDAPRPIGRSARVTDGVSIDGVVIERLEPNADGRGRLIELITTRDEPIEPIVHVYQVIAEAGSRRGWVYHKWQHDRLAFTMGRFEIHLVDIRENSPTRGARMVLEAGEANPTRLRIPPYVAHAVINNGATACFVNMPTNIYDPNNPDKFRYSGDLDDLGTVPVA</sequence>
<evidence type="ECO:0000256" key="3">
    <source>
        <dbReference type="ARBA" id="ARBA00012098"/>
    </source>
</evidence>
<dbReference type="STRING" id="665126.ABB55_03390"/>
<dbReference type="Gene3D" id="2.60.120.10">
    <property type="entry name" value="Jelly Rolls"/>
    <property type="match status" value="1"/>
</dbReference>
<gene>
    <name evidence="9" type="ORF">ABB55_03390</name>
</gene>
<organism evidence="9 10">
    <name type="scientific">Prosthecodimorpha hirschii</name>
    <dbReference type="NCBI Taxonomy" id="665126"/>
    <lineage>
        <taxon>Bacteria</taxon>
        <taxon>Pseudomonadati</taxon>
        <taxon>Pseudomonadota</taxon>
        <taxon>Alphaproteobacteria</taxon>
        <taxon>Hyphomicrobiales</taxon>
        <taxon>Ancalomicrobiaceae</taxon>
        <taxon>Prosthecodimorpha</taxon>
    </lineage>
</organism>
<comment type="catalytic activity">
    <reaction evidence="1">
        <text>dTDP-4-dehydro-6-deoxy-alpha-D-glucose = dTDP-4-dehydro-beta-L-rhamnose</text>
        <dbReference type="Rhea" id="RHEA:16969"/>
        <dbReference type="ChEBI" id="CHEBI:57649"/>
        <dbReference type="ChEBI" id="CHEBI:62830"/>
        <dbReference type="EC" id="5.1.3.13"/>
    </reaction>
</comment>
<dbReference type="GO" id="GO:0000271">
    <property type="term" value="P:polysaccharide biosynthetic process"/>
    <property type="evidence" value="ECO:0007669"/>
    <property type="project" value="TreeGrafter"/>
</dbReference>
<evidence type="ECO:0000256" key="8">
    <source>
        <dbReference type="PIRSR" id="PIRSR600888-3"/>
    </source>
</evidence>
<dbReference type="PANTHER" id="PTHR21047:SF2">
    <property type="entry name" value="THYMIDINE DIPHOSPHO-4-KETO-RHAMNOSE 3,5-EPIMERASE"/>
    <property type="match status" value="1"/>
</dbReference>
<dbReference type="InterPro" id="IPR000888">
    <property type="entry name" value="RmlC-like"/>
</dbReference>
<dbReference type="SUPFAM" id="SSF51182">
    <property type="entry name" value="RmlC-like cupins"/>
    <property type="match status" value="1"/>
</dbReference>
<dbReference type="InterPro" id="IPR014710">
    <property type="entry name" value="RmlC-like_jellyroll"/>
</dbReference>
<dbReference type="InterPro" id="IPR011051">
    <property type="entry name" value="RmlC_Cupin_sf"/>
</dbReference>
<evidence type="ECO:0000313" key="9">
    <source>
        <dbReference type="EMBL" id="KPL55644.1"/>
    </source>
</evidence>
<evidence type="ECO:0000256" key="5">
    <source>
        <dbReference type="ARBA" id="ARBA00029758"/>
    </source>
</evidence>
<comment type="function">
    <text evidence="2">Catalyzes the epimerization of the C3' and C5'positions of dTDP-6-deoxy-D-xylo-4-hexulose, forming dTDP-6-deoxy-L-lyxo-4-hexulose.</text>
</comment>
<evidence type="ECO:0000256" key="1">
    <source>
        <dbReference type="ARBA" id="ARBA00001298"/>
    </source>
</evidence>
<evidence type="ECO:0000256" key="2">
    <source>
        <dbReference type="ARBA" id="ARBA00001997"/>
    </source>
</evidence>
<evidence type="ECO:0000256" key="7">
    <source>
        <dbReference type="ARBA" id="ARBA00033311"/>
    </source>
</evidence>
<evidence type="ECO:0000256" key="4">
    <source>
        <dbReference type="ARBA" id="ARBA00019595"/>
    </source>
</evidence>
<proteinExistence type="predicted"/>
<accession>A0A0P6W918</accession>
<dbReference type="Pfam" id="PF00908">
    <property type="entry name" value="dTDP_sugar_isom"/>
    <property type="match status" value="1"/>
</dbReference>
<dbReference type="EC" id="5.1.3.13" evidence="3"/>
<dbReference type="GO" id="GO:0005829">
    <property type="term" value="C:cytosol"/>
    <property type="evidence" value="ECO:0007669"/>
    <property type="project" value="TreeGrafter"/>
</dbReference>
<dbReference type="RefSeq" id="WP_054361812.1">
    <property type="nucleotide sequence ID" value="NZ_LJYW01000001.1"/>
</dbReference>
<evidence type="ECO:0000313" key="10">
    <source>
        <dbReference type="Proteomes" id="UP000048984"/>
    </source>
</evidence>
<comment type="caution">
    <text evidence="9">The sequence shown here is derived from an EMBL/GenBank/DDBJ whole genome shotgun (WGS) entry which is preliminary data.</text>
</comment>
<reference evidence="9 10" key="1">
    <citation type="submission" date="2015-09" db="EMBL/GenBank/DDBJ databases">
        <authorList>
            <person name="Jackson K.R."/>
            <person name="Lunt B.L."/>
            <person name="Fisher J.N.B."/>
            <person name="Gardner A.V."/>
            <person name="Bailey M.E."/>
            <person name="Deus L.M."/>
            <person name="Earl A.S."/>
            <person name="Gibby P.D."/>
            <person name="Hartmann K.A."/>
            <person name="Liu J.E."/>
            <person name="Manci A.M."/>
            <person name="Nielsen D.A."/>
            <person name="Solomon M.B."/>
            <person name="Breakwell D.P."/>
            <person name="Burnett S.H."/>
            <person name="Grose J.H."/>
        </authorList>
    </citation>
    <scope>NUCLEOTIDE SEQUENCE [LARGE SCALE GENOMIC DNA]</scope>
    <source>
        <strain evidence="9 10">16</strain>
    </source>
</reference>
<keyword evidence="10" id="KW-1185">Reference proteome</keyword>
<reference evidence="9 10" key="2">
    <citation type="submission" date="2015-10" db="EMBL/GenBank/DDBJ databases">
        <title>Draft Genome Sequence of Prosthecomicrobium hirschii ATCC 27832.</title>
        <authorList>
            <person name="Daniel J."/>
            <person name="Givan S.A."/>
            <person name="Brun Y.V."/>
            <person name="Brown P.J."/>
        </authorList>
    </citation>
    <scope>NUCLEOTIDE SEQUENCE [LARGE SCALE GENOMIC DNA]</scope>
    <source>
        <strain evidence="9 10">16</strain>
    </source>
</reference>
<name>A0A0P6W918_9HYPH</name>
<dbReference type="GO" id="GO:0008830">
    <property type="term" value="F:dTDP-4-dehydrorhamnose 3,5-epimerase activity"/>
    <property type="evidence" value="ECO:0007669"/>
    <property type="project" value="UniProtKB-EC"/>
</dbReference>
<dbReference type="AlphaFoldDB" id="A0A0P6W918"/>
<dbReference type="EMBL" id="LJYW01000001">
    <property type="protein sequence ID" value="KPL55644.1"/>
    <property type="molecule type" value="Genomic_DNA"/>
</dbReference>
<dbReference type="Proteomes" id="UP000048984">
    <property type="component" value="Unassembled WGS sequence"/>
</dbReference>
<dbReference type="OrthoDB" id="9800680at2"/>